<accession>A0AAV5HAU7</accession>
<evidence type="ECO:0000313" key="3">
    <source>
        <dbReference type="Proteomes" id="UP001054252"/>
    </source>
</evidence>
<protein>
    <recommendedName>
        <fullName evidence="4">MFS transporter</fullName>
    </recommendedName>
</protein>
<keyword evidence="1" id="KW-1133">Transmembrane helix</keyword>
<organism evidence="2 3">
    <name type="scientific">Rubroshorea leprosula</name>
    <dbReference type="NCBI Taxonomy" id="152421"/>
    <lineage>
        <taxon>Eukaryota</taxon>
        <taxon>Viridiplantae</taxon>
        <taxon>Streptophyta</taxon>
        <taxon>Embryophyta</taxon>
        <taxon>Tracheophyta</taxon>
        <taxon>Spermatophyta</taxon>
        <taxon>Magnoliopsida</taxon>
        <taxon>eudicotyledons</taxon>
        <taxon>Gunneridae</taxon>
        <taxon>Pentapetalae</taxon>
        <taxon>rosids</taxon>
        <taxon>malvids</taxon>
        <taxon>Malvales</taxon>
        <taxon>Dipterocarpaceae</taxon>
        <taxon>Rubroshorea</taxon>
    </lineage>
</organism>
<keyword evidence="1" id="KW-0472">Membrane</keyword>
<name>A0AAV5HAU7_9ROSI</name>
<dbReference type="AlphaFoldDB" id="A0AAV5HAU7"/>
<dbReference type="Proteomes" id="UP001054252">
    <property type="component" value="Unassembled WGS sequence"/>
</dbReference>
<proteinExistence type="predicted"/>
<keyword evidence="3" id="KW-1185">Reference proteome</keyword>
<gene>
    <name evidence="2" type="ORF">SLEP1_g549</name>
</gene>
<evidence type="ECO:0000313" key="2">
    <source>
        <dbReference type="EMBL" id="GKU85953.1"/>
    </source>
</evidence>
<reference evidence="2 3" key="1">
    <citation type="journal article" date="2021" name="Commun. Biol.">
        <title>The genome of Shorea leprosula (Dipterocarpaceae) highlights the ecological relevance of drought in aseasonal tropical rainforests.</title>
        <authorList>
            <person name="Ng K.K.S."/>
            <person name="Kobayashi M.J."/>
            <person name="Fawcett J.A."/>
            <person name="Hatakeyama M."/>
            <person name="Paape T."/>
            <person name="Ng C.H."/>
            <person name="Ang C.C."/>
            <person name="Tnah L.H."/>
            <person name="Lee C.T."/>
            <person name="Nishiyama T."/>
            <person name="Sese J."/>
            <person name="O'Brien M.J."/>
            <person name="Copetti D."/>
            <person name="Mohd Noor M.I."/>
            <person name="Ong R.C."/>
            <person name="Putra M."/>
            <person name="Sireger I.Z."/>
            <person name="Indrioko S."/>
            <person name="Kosugi Y."/>
            <person name="Izuno A."/>
            <person name="Isagi Y."/>
            <person name="Lee S.L."/>
            <person name="Shimizu K.K."/>
        </authorList>
    </citation>
    <scope>NUCLEOTIDE SEQUENCE [LARGE SCALE GENOMIC DNA]</scope>
    <source>
        <strain evidence="2">214</strain>
    </source>
</reference>
<evidence type="ECO:0008006" key="4">
    <source>
        <dbReference type="Google" id="ProtNLM"/>
    </source>
</evidence>
<sequence length="62" mass="6813">MEILTSRKIVLVPPLMLILRLLLCALMFRFTGQIAPFAIVSGMIGQKLKQIAGKLSSLTTIL</sequence>
<evidence type="ECO:0000256" key="1">
    <source>
        <dbReference type="SAM" id="Phobius"/>
    </source>
</evidence>
<dbReference type="EMBL" id="BPVZ01000001">
    <property type="protein sequence ID" value="GKU85953.1"/>
    <property type="molecule type" value="Genomic_DNA"/>
</dbReference>
<comment type="caution">
    <text evidence="2">The sequence shown here is derived from an EMBL/GenBank/DDBJ whole genome shotgun (WGS) entry which is preliminary data.</text>
</comment>
<feature type="transmembrane region" description="Helical" evidence="1">
    <location>
        <begin position="17"/>
        <end position="40"/>
    </location>
</feature>
<keyword evidence="1" id="KW-0812">Transmembrane</keyword>